<evidence type="ECO:0000313" key="2">
    <source>
        <dbReference type="Proteomes" id="UP000264062"/>
    </source>
</evidence>
<evidence type="ECO:0000313" key="1">
    <source>
        <dbReference type="EMBL" id="HAV92409.1"/>
    </source>
</evidence>
<name>A0A350HA43_UNCW3</name>
<dbReference type="EMBL" id="DMZY01000130">
    <property type="protein sequence ID" value="HAV92409.1"/>
    <property type="molecule type" value="Genomic_DNA"/>
</dbReference>
<proteinExistence type="predicted"/>
<dbReference type="Proteomes" id="UP000264062">
    <property type="component" value="Unassembled WGS sequence"/>
</dbReference>
<gene>
    <name evidence="1" type="ORF">DCW38_04430</name>
</gene>
<dbReference type="AlphaFoldDB" id="A0A350HA43"/>
<accession>A0A350HA43</accession>
<protein>
    <submittedName>
        <fullName evidence="1">Uncharacterized protein</fullName>
    </submittedName>
</protein>
<sequence length="248" mass="28700">MFLSQRIIGCNSEDRMVQSYPLTKIASNDNHWLYYLYASILLNYSHEIEFAPSINLTFKKSAIVKNHSKNPVMIKILSIPSFFDSIKFMDSRIIPPDSQNELIFFIKRDSPSFTAEIDFTSGFDTMNLSLVYSPNSKPKMITAHIKADSFSFKIEEEGALLLPQKAQKTCFVKRSGNTYTLFGDIKMLEEEEIIFRTASQDYIILLPKLSREKRKEEECAVYNILGEKTKVKPNGLYFSEERKFIHIK</sequence>
<comment type="caution">
    <text evidence="1">The sequence shown here is derived from an EMBL/GenBank/DDBJ whole genome shotgun (WGS) entry which is preliminary data.</text>
</comment>
<reference evidence="1 2" key="1">
    <citation type="journal article" date="2018" name="Nat. Biotechnol.">
        <title>A standardized bacterial taxonomy based on genome phylogeny substantially revises the tree of life.</title>
        <authorList>
            <person name="Parks D.H."/>
            <person name="Chuvochina M."/>
            <person name="Waite D.W."/>
            <person name="Rinke C."/>
            <person name="Skarshewski A."/>
            <person name="Chaumeil P.A."/>
            <person name="Hugenholtz P."/>
        </authorList>
    </citation>
    <scope>NUCLEOTIDE SEQUENCE [LARGE SCALE GENOMIC DNA]</scope>
    <source>
        <strain evidence="1">UBA9956</strain>
    </source>
</reference>
<organism evidence="1 2">
    <name type="scientific">candidate division WOR-3 bacterium</name>
    <dbReference type="NCBI Taxonomy" id="2052148"/>
    <lineage>
        <taxon>Bacteria</taxon>
        <taxon>Bacteria division WOR-3</taxon>
    </lineage>
</organism>